<evidence type="ECO:0000313" key="1">
    <source>
        <dbReference type="EMBL" id="MFC6758938.1"/>
    </source>
</evidence>
<dbReference type="Proteomes" id="UP001596353">
    <property type="component" value="Unassembled WGS sequence"/>
</dbReference>
<comment type="caution">
    <text evidence="1">The sequence shown here is derived from an EMBL/GenBank/DDBJ whole genome shotgun (WGS) entry which is preliminary data.</text>
</comment>
<keyword evidence="2" id="KW-1185">Reference proteome</keyword>
<name>A0ABW2B0M2_9RHOB</name>
<proteinExistence type="predicted"/>
<evidence type="ECO:0008006" key="3">
    <source>
        <dbReference type="Google" id="ProtNLM"/>
    </source>
</evidence>
<accession>A0ABW2B0M2</accession>
<dbReference type="EMBL" id="JBHSWG010000001">
    <property type="protein sequence ID" value="MFC6758938.1"/>
    <property type="molecule type" value="Genomic_DNA"/>
</dbReference>
<evidence type="ECO:0000313" key="2">
    <source>
        <dbReference type="Proteomes" id="UP001596353"/>
    </source>
</evidence>
<protein>
    <recommendedName>
        <fullName evidence="3">Tail fiber domain-containing protein</fullName>
    </recommendedName>
</protein>
<gene>
    <name evidence="1" type="ORF">ACFQFQ_04500</name>
</gene>
<organism evidence="1 2">
    <name type="scientific">Sulfitobacter porphyrae</name>
    <dbReference type="NCBI Taxonomy" id="1246864"/>
    <lineage>
        <taxon>Bacteria</taxon>
        <taxon>Pseudomonadati</taxon>
        <taxon>Pseudomonadota</taxon>
        <taxon>Alphaproteobacteria</taxon>
        <taxon>Rhodobacterales</taxon>
        <taxon>Roseobacteraceae</taxon>
        <taxon>Sulfitobacter</taxon>
    </lineage>
</organism>
<sequence>MTLTGAANAQQVFSTDVIVQGSLCVGFDCASSENFGSDTVRLKENNLRVHFDDTSASASFPSNDWRIIINDTENGGANYFGIDDATSGRRVFSIEAGAISNAMYIADSGDVGIGTSTPVVELHAVDGNTPTLRLEQNGSDGFTAQTWDVAGNEANFFVRDVTNGSKLSFRIKPNAPEDSLFIKEGNGDIGMGTDNPQACLHIRRTSTTKAALLVEAATADATLELKQSGVSASTWEFRNQQDSGRLNIGISGGNTPVKIDNTANNNLIRIGRNGLPDEVNITGRLVINNTQVNVPDYVFADDYVLRPLAEVRAFIDTNSHLPEVPSEAQIKANGVDMSEMQMALLKKVEELTLYTLDQEDVISAQQAKLAEVDALRAELAEIKTLLSETR</sequence>
<reference evidence="2" key="1">
    <citation type="journal article" date="2019" name="Int. J. Syst. Evol. Microbiol.">
        <title>The Global Catalogue of Microorganisms (GCM) 10K type strain sequencing project: providing services to taxonomists for standard genome sequencing and annotation.</title>
        <authorList>
            <consortium name="The Broad Institute Genomics Platform"/>
            <consortium name="The Broad Institute Genome Sequencing Center for Infectious Disease"/>
            <person name="Wu L."/>
            <person name="Ma J."/>
        </authorList>
    </citation>
    <scope>NUCLEOTIDE SEQUENCE [LARGE SCALE GENOMIC DNA]</scope>
    <source>
        <strain evidence="2">CCUG 66188</strain>
    </source>
</reference>